<dbReference type="GO" id="GO:0005737">
    <property type="term" value="C:cytoplasm"/>
    <property type="evidence" value="ECO:0007669"/>
    <property type="project" value="UniProtKB-SubCell"/>
</dbReference>
<comment type="subcellular location">
    <subcellularLocation>
        <location evidence="1">Cytoplasm</location>
    </subcellularLocation>
</comment>
<sequence length="497" mass="56922">MAEPVKKKLCQEDAHVRNSSKTNLINSSEIRRALLHDVKEPIVFHDYLLSDKASSECNENYWKCLQWDAPMFADLFGDQLLPFRIGPRLRDEEVLTVPQWESTCLKGKMTFSEFLEWSGGQRTCITSCGQEVHSNNYWAYFDYFYLKELKESVFLEGIIDWSLFGFSGRGTEESTLWIGSNGANTPCHIDTYGCNLVAQVLGEKRWILFPKSQSQYLSPTRIPYEESSIYSKVGFPRPCLISHPELCLSTPYVVTLKPGDVLFVPKHWWHFVENLELSVSINTWLEIPTDDEERVKEAFVMYQVGSLCHGVESVSDITSIFNPNMLDIAAMTSTELLQLLASKVLKRVDFNVDRYVLSSSNEDNELMQCKSASSDMFLSHIESSGSEVGHHFYSLSWNSMTWCAEHGIEKVPKLSYDVFLKNILGSDVKDEYEKSIKILQTRKEEKTQNLQDDTVDNSSVSLQDLEILVDTLTDYRVIEVIKQVFDEKVKKAKSTIL</sequence>
<protein>
    <submittedName>
        <fullName evidence="5">Cupin superfamily protein</fullName>
    </submittedName>
</protein>
<comment type="caution">
    <text evidence="5">The sequence shown here is derived from an EMBL/GenBank/DDBJ whole genome shotgun (WGS) entry which is preliminary data.</text>
</comment>
<name>A0AAN8ZNL4_HALRR</name>
<evidence type="ECO:0000256" key="1">
    <source>
        <dbReference type="ARBA" id="ARBA00004496"/>
    </source>
</evidence>
<evidence type="ECO:0000256" key="2">
    <source>
        <dbReference type="ARBA" id="ARBA00022490"/>
    </source>
</evidence>
<evidence type="ECO:0000313" key="5">
    <source>
        <dbReference type="EMBL" id="KAK7012354.1"/>
    </source>
</evidence>
<organism evidence="5 6">
    <name type="scientific">Halocaridina rubra</name>
    <name type="common">Hawaiian red shrimp</name>
    <dbReference type="NCBI Taxonomy" id="373956"/>
    <lineage>
        <taxon>Eukaryota</taxon>
        <taxon>Metazoa</taxon>
        <taxon>Ecdysozoa</taxon>
        <taxon>Arthropoda</taxon>
        <taxon>Crustacea</taxon>
        <taxon>Multicrustacea</taxon>
        <taxon>Malacostraca</taxon>
        <taxon>Eumalacostraca</taxon>
        <taxon>Eucarida</taxon>
        <taxon>Decapoda</taxon>
        <taxon>Pleocyemata</taxon>
        <taxon>Caridea</taxon>
        <taxon>Atyoidea</taxon>
        <taxon>Atyidae</taxon>
        <taxon>Halocaridina</taxon>
    </lineage>
</organism>
<dbReference type="AlphaFoldDB" id="A0AAN8ZNL4"/>
<proteinExistence type="predicted"/>
<reference evidence="5 6" key="1">
    <citation type="submission" date="2023-11" db="EMBL/GenBank/DDBJ databases">
        <title>Halocaridina rubra genome assembly.</title>
        <authorList>
            <person name="Smith C."/>
        </authorList>
    </citation>
    <scope>NUCLEOTIDE SEQUENCE [LARGE SCALE GENOMIC DNA]</scope>
    <source>
        <strain evidence="5">EP-1</strain>
        <tissue evidence="5">Whole</tissue>
    </source>
</reference>
<dbReference type="InterPro" id="IPR003347">
    <property type="entry name" value="JmjC_dom"/>
</dbReference>
<dbReference type="InterPro" id="IPR041667">
    <property type="entry name" value="Cupin_8"/>
</dbReference>
<dbReference type="EMBL" id="JAXCGZ010023432">
    <property type="protein sequence ID" value="KAK7012354.1"/>
    <property type="molecule type" value="Genomic_DNA"/>
</dbReference>
<dbReference type="PROSITE" id="PS51184">
    <property type="entry name" value="JMJC"/>
    <property type="match status" value="1"/>
</dbReference>
<dbReference type="Pfam" id="PF13621">
    <property type="entry name" value="Cupin_8"/>
    <property type="match status" value="1"/>
</dbReference>
<dbReference type="PANTHER" id="PTHR12461:SF43">
    <property type="entry name" value="HSPB1-ASSOCIATED PROTEIN 1"/>
    <property type="match status" value="1"/>
</dbReference>
<gene>
    <name evidence="5" type="primary">HSPBAP1</name>
    <name evidence="5" type="ORF">SK128_013641</name>
</gene>
<feature type="domain" description="JmjC" evidence="4">
    <location>
        <begin position="144"/>
        <end position="302"/>
    </location>
</feature>
<comment type="function">
    <text evidence="3">May play a role in cellular stress response.</text>
</comment>
<dbReference type="SMART" id="SM00558">
    <property type="entry name" value="JmjC"/>
    <property type="match status" value="1"/>
</dbReference>
<evidence type="ECO:0000256" key="3">
    <source>
        <dbReference type="ARBA" id="ARBA00037342"/>
    </source>
</evidence>
<dbReference type="Gene3D" id="2.60.120.650">
    <property type="entry name" value="Cupin"/>
    <property type="match status" value="1"/>
</dbReference>
<dbReference type="SUPFAM" id="SSF51197">
    <property type="entry name" value="Clavaminate synthase-like"/>
    <property type="match status" value="1"/>
</dbReference>
<evidence type="ECO:0000313" key="6">
    <source>
        <dbReference type="Proteomes" id="UP001381693"/>
    </source>
</evidence>
<dbReference type="PANTHER" id="PTHR12461">
    <property type="entry name" value="HYPOXIA-INDUCIBLE FACTOR 1 ALPHA INHIBITOR-RELATED"/>
    <property type="match status" value="1"/>
</dbReference>
<accession>A0AAN8ZNL4</accession>
<keyword evidence="2" id="KW-0963">Cytoplasm</keyword>
<keyword evidence="6" id="KW-1185">Reference proteome</keyword>
<evidence type="ECO:0000259" key="4">
    <source>
        <dbReference type="PROSITE" id="PS51184"/>
    </source>
</evidence>
<dbReference type="Proteomes" id="UP001381693">
    <property type="component" value="Unassembled WGS sequence"/>
</dbReference>